<comment type="caution">
    <text evidence="1">The sequence shown here is derived from an EMBL/GenBank/DDBJ whole genome shotgun (WGS) entry which is preliminary data.</text>
</comment>
<gene>
    <name evidence="1" type="ORF">C5468_21415</name>
</gene>
<dbReference type="Pfam" id="PF04311">
    <property type="entry name" value="DUF459"/>
    <property type="match status" value="1"/>
</dbReference>
<dbReference type="InterPro" id="IPR036514">
    <property type="entry name" value="SGNH_hydro_sf"/>
</dbReference>
<accession>A0A4R4IWY6</accession>
<dbReference type="Gene3D" id="3.40.50.1110">
    <property type="entry name" value="SGNH hydrolase"/>
    <property type="match status" value="1"/>
</dbReference>
<dbReference type="RefSeq" id="WP_132348014.1">
    <property type="nucleotide sequence ID" value="NZ_CAWOLF010000032.1"/>
</dbReference>
<dbReference type="Proteomes" id="UP000295550">
    <property type="component" value="Unassembled WGS sequence"/>
</dbReference>
<evidence type="ECO:0000313" key="2">
    <source>
        <dbReference type="Proteomes" id="UP000295550"/>
    </source>
</evidence>
<organism evidence="1 2">
    <name type="scientific">Photorhabdus luminescens subsp. mexicana</name>
    <dbReference type="NCBI Taxonomy" id="2100167"/>
    <lineage>
        <taxon>Bacteria</taxon>
        <taxon>Pseudomonadati</taxon>
        <taxon>Pseudomonadota</taxon>
        <taxon>Gammaproteobacteria</taxon>
        <taxon>Enterobacterales</taxon>
        <taxon>Morganellaceae</taxon>
        <taxon>Photorhabdus</taxon>
    </lineage>
</organism>
<dbReference type="SUPFAM" id="SSF52266">
    <property type="entry name" value="SGNH hydrolase"/>
    <property type="match status" value="1"/>
</dbReference>
<name>A0A4R4IWY6_PHOLU</name>
<evidence type="ECO:0000313" key="1">
    <source>
        <dbReference type="EMBL" id="TDB45336.1"/>
    </source>
</evidence>
<sequence>MACNFSHPFPVDVLYQERTGLNDRSPLIWLEYVQAIPVQQYSSIVISLGANDAVELNQIQIYQHKAEQFIQYIKQHSQQAPITWILPPVMKEQRIEGMLKNTREAIKRAVNLSGIYFFDPQDVLGNTFTYSINGVQIRTQDGIHYTAKGSDLIINELIKSN</sequence>
<dbReference type="AlphaFoldDB" id="A0A4R4IWY6"/>
<dbReference type="GO" id="GO:0016788">
    <property type="term" value="F:hydrolase activity, acting on ester bonds"/>
    <property type="evidence" value="ECO:0007669"/>
    <property type="project" value="UniProtKB-ARBA"/>
</dbReference>
<proteinExistence type="predicted"/>
<reference evidence="1 2" key="1">
    <citation type="journal article" date="2019" name="Int. J. Syst. Evol. Microbiol.">
        <title>Photorhabdus khanii subsp. guanajuatensis subsp. nov., isolated from Heterorhabditis atacamensis, and Photorhabdus luminescens subsp. mexicana subsp. nov., isolated from Heterorhabditis mexicana entomopathogenic nematodes.</title>
        <authorList>
            <person name="Machado R.A.R."/>
            <person name="Bruno P."/>
            <person name="Arce C.C.M."/>
            <person name="Liechti N."/>
            <person name="Kohler A."/>
            <person name="Bernal J."/>
            <person name="Bruggmann R."/>
            <person name="Turlings T.C.J."/>
        </authorList>
    </citation>
    <scope>NUCLEOTIDE SEQUENCE [LARGE SCALE GENOMIC DNA]</scope>
    <source>
        <strain evidence="1 2">MEX47-22</strain>
    </source>
</reference>
<dbReference type="EMBL" id="PUJX01000032">
    <property type="protein sequence ID" value="TDB45336.1"/>
    <property type="molecule type" value="Genomic_DNA"/>
</dbReference>
<protein>
    <submittedName>
        <fullName evidence="1">Uncharacterized protein</fullName>
    </submittedName>
</protein>
<dbReference type="InterPro" id="IPR007407">
    <property type="entry name" value="DUF459"/>
</dbReference>